<name>A0A511NDS6_9FLAO</name>
<organism evidence="1 2">
    <name type="scientific">Empedobacter brevis NBRC 14943 = ATCC 43319</name>
    <dbReference type="NCBI Taxonomy" id="1218108"/>
    <lineage>
        <taxon>Bacteria</taxon>
        <taxon>Pseudomonadati</taxon>
        <taxon>Bacteroidota</taxon>
        <taxon>Flavobacteriia</taxon>
        <taxon>Flavobacteriales</taxon>
        <taxon>Weeksellaceae</taxon>
        <taxon>Empedobacter</taxon>
    </lineage>
</organism>
<keyword evidence="2" id="KW-1185">Reference proteome</keyword>
<sequence>MKLIFLSFFLLILSCKSIKEYEYIADINDSKYIDFLEQSGENAYTNIVLKNGKYYLYKPCDLGYRQFISLDKDKVTIETAETVEYRIHHVNSYNNVTVYDVYDDFGKGKLLMKTLDNDKTIFKLEYENVTSYFLMTSFSSAQNYTLIIHNCKEKKAEMIFDDIDLENIWNNGFEQK</sequence>
<gene>
    <name evidence="1" type="ORF">EB1_05460</name>
</gene>
<dbReference type="PROSITE" id="PS51257">
    <property type="entry name" value="PROKAR_LIPOPROTEIN"/>
    <property type="match status" value="1"/>
</dbReference>
<protein>
    <submittedName>
        <fullName evidence="1">Uncharacterized protein</fullName>
    </submittedName>
</protein>
<dbReference type="AlphaFoldDB" id="A0A511NDS6"/>
<accession>A0A511NDS6</accession>
<evidence type="ECO:0000313" key="2">
    <source>
        <dbReference type="Proteomes" id="UP000321245"/>
    </source>
</evidence>
<evidence type="ECO:0000313" key="1">
    <source>
        <dbReference type="EMBL" id="GEM50756.1"/>
    </source>
</evidence>
<dbReference type="RefSeq" id="WP_019973960.1">
    <property type="nucleotide sequence ID" value="NZ_BJXC01000002.1"/>
</dbReference>
<proteinExistence type="predicted"/>
<dbReference type="GeneID" id="84648729"/>
<dbReference type="STRING" id="1218108.GCA_000382425_00451"/>
<dbReference type="OrthoDB" id="1454143at2"/>
<reference evidence="1 2" key="1">
    <citation type="submission" date="2019-07" db="EMBL/GenBank/DDBJ databases">
        <title>Whole genome shotgun sequence of Empedobacter brevis NBRC 14943.</title>
        <authorList>
            <person name="Hosoyama A."/>
            <person name="Uohara A."/>
            <person name="Ohji S."/>
            <person name="Ichikawa N."/>
        </authorList>
    </citation>
    <scope>NUCLEOTIDE SEQUENCE [LARGE SCALE GENOMIC DNA]</scope>
    <source>
        <strain evidence="1 2">NBRC 14943</strain>
    </source>
</reference>
<dbReference type="Proteomes" id="UP000321245">
    <property type="component" value="Unassembled WGS sequence"/>
</dbReference>
<dbReference type="EMBL" id="BJXC01000002">
    <property type="protein sequence ID" value="GEM50756.1"/>
    <property type="molecule type" value="Genomic_DNA"/>
</dbReference>
<comment type="caution">
    <text evidence="1">The sequence shown here is derived from an EMBL/GenBank/DDBJ whole genome shotgun (WGS) entry which is preliminary data.</text>
</comment>